<name>A0AAW2IAA4_9NEOP</name>
<accession>A0AAW2IAA4</accession>
<dbReference type="AlphaFoldDB" id="A0AAW2IAA4"/>
<dbReference type="EMBL" id="JARGDH010000001">
    <property type="protein sequence ID" value="KAL0279094.1"/>
    <property type="molecule type" value="Genomic_DNA"/>
</dbReference>
<protein>
    <submittedName>
        <fullName evidence="1">Uncharacterized protein</fullName>
    </submittedName>
</protein>
<reference evidence="1" key="1">
    <citation type="journal article" date="2024" name="Gigascience">
        <title>Chromosome-level genome of the poultry shaft louse Menopon gallinae provides insight into the host-switching and adaptive evolution of parasitic lice.</title>
        <authorList>
            <person name="Xu Y."/>
            <person name="Ma L."/>
            <person name="Liu S."/>
            <person name="Liang Y."/>
            <person name="Liu Q."/>
            <person name="He Z."/>
            <person name="Tian L."/>
            <person name="Duan Y."/>
            <person name="Cai W."/>
            <person name="Li H."/>
            <person name="Song F."/>
        </authorList>
    </citation>
    <scope>NUCLEOTIDE SEQUENCE</scope>
    <source>
        <strain evidence="1">Cailab_2023a</strain>
    </source>
</reference>
<sequence length="97" mass="10914">MERRCPVHEYTDLIFRSALLRRCRSTSVSAAAPVEAPRVVPSTIDRPIQPNPDLKTDKHTALTQHVQKVSEHTLLILTYAHPLSTLRNGHYSAISCQ</sequence>
<organism evidence="1">
    <name type="scientific">Menopon gallinae</name>
    <name type="common">poultry shaft louse</name>
    <dbReference type="NCBI Taxonomy" id="328185"/>
    <lineage>
        <taxon>Eukaryota</taxon>
        <taxon>Metazoa</taxon>
        <taxon>Ecdysozoa</taxon>
        <taxon>Arthropoda</taxon>
        <taxon>Hexapoda</taxon>
        <taxon>Insecta</taxon>
        <taxon>Pterygota</taxon>
        <taxon>Neoptera</taxon>
        <taxon>Paraneoptera</taxon>
        <taxon>Psocodea</taxon>
        <taxon>Troctomorpha</taxon>
        <taxon>Phthiraptera</taxon>
        <taxon>Amblycera</taxon>
        <taxon>Menoponidae</taxon>
        <taxon>Menopon</taxon>
    </lineage>
</organism>
<evidence type="ECO:0000313" key="1">
    <source>
        <dbReference type="EMBL" id="KAL0279094.1"/>
    </source>
</evidence>
<comment type="caution">
    <text evidence="1">The sequence shown here is derived from an EMBL/GenBank/DDBJ whole genome shotgun (WGS) entry which is preliminary data.</text>
</comment>
<proteinExistence type="predicted"/>
<gene>
    <name evidence="1" type="ORF">PYX00_000717</name>
</gene>